<dbReference type="Gene3D" id="2.60.40.2030">
    <property type="match status" value="1"/>
</dbReference>
<dbReference type="SUPFAM" id="SSF49785">
    <property type="entry name" value="Galactose-binding domain-like"/>
    <property type="match status" value="2"/>
</dbReference>
<dbReference type="SMART" id="SM00612">
    <property type="entry name" value="Kelch"/>
    <property type="match status" value="9"/>
</dbReference>
<organism evidence="6 7">
    <name type="scientific">Humisphaera borealis</name>
    <dbReference type="NCBI Taxonomy" id="2807512"/>
    <lineage>
        <taxon>Bacteria</taxon>
        <taxon>Pseudomonadati</taxon>
        <taxon>Planctomycetota</taxon>
        <taxon>Phycisphaerae</taxon>
        <taxon>Tepidisphaerales</taxon>
        <taxon>Tepidisphaeraceae</taxon>
        <taxon>Humisphaera</taxon>
    </lineage>
</organism>
<feature type="domain" description="CBM6" evidence="5">
    <location>
        <begin position="521"/>
        <end position="668"/>
    </location>
</feature>
<accession>A0A7M2X425</accession>
<keyword evidence="3" id="KW-0677">Repeat</keyword>
<dbReference type="Pfam" id="PF24681">
    <property type="entry name" value="Kelch_KLHDC2_KLHL20_DRC7"/>
    <property type="match status" value="2"/>
</dbReference>
<evidence type="ECO:0000313" key="7">
    <source>
        <dbReference type="Proteomes" id="UP000593765"/>
    </source>
</evidence>
<dbReference type="SMART" id="SM00237">
    <property type="entry name" value="Calx_beta"/>
    <property type="match status" value="1"/>
</dbReference>
<dbReference type="InterPro" id="IPR005084">
    <property type="entry name" value="CBM6"/>
</dbReference>
<protein>
    <submittedName>
        <fullName evidence="6">Carbohydrate-binding protein</fullName>
    </submittedName>
</protein>
<sequence length="1272" mass="130267">MKIDRRTATMKQAVVSALEGLERRILFAAAYQQGTGGNALMSMEAEAYDAAVAQGGKTWTAYTGAGFSGTGARQATPNTGANIDAGYLTGSPRLDFRVNFARTGTHYVWVRGLGATDQDNSLHVGLDGVAPTTSDKLTFPNTSYGWSRATMDGPIATINVPTTGLHTISIWMREDGVVADKIVLTASSTYTPTGTGPAVSSRVDVPVPLSTVTIAATDASASEAAGNPGAFTVSRSGGDTTQALVVGYVVSGTATNGTDYSTLGSTVTIPAGATTAVINVVPVDDTAVEASETVTLTLASSVAYTLGAATFGTVTIADNDTAVPPPPPPPPPAGQTPFGGVAWAVPGKIEAENFDDGGEGVAFHDADTVNGGGAYRTTAVDIEATTDTGGGFNIGRIVAGEWLEYTVNIATAGSYDLGIRFATASGGGTAHLEVDGVATGGSITLPGTGGWQTWQTVSKPGLNLTAGQHVLRLAFDASAGGDIGNLNWLTLTASPTVPPPPPPPPPAGQLPFGGAAWALPGKIEVENFDEGGEGIAYHDTDTTNVSGAYRASGVDVEAITDAGPGYAVGHASVGEWLEYTVNVATSGTYDVSVRASADAGYGGTFHIEVDGANVTGAMALSPTGGWQTYATIIKTGVALTAGSHVVRIAFDATNSGGDIGNFDWVQFTSTANPAPTSPFAWNAIAPSPISRGEGQAAVVNGKLYAFGGFYNDLFLATTRCDVYDPSNNTWTRIADMPEPVTHAGTVVVGTTVWFVGGFLGDNPGPEIASVWKYDTLTNTWSAGPSLPASRAGGGAALVGSEIHFFGGRSRTLALGDMDYGDHWVLPVNGGTTWESRAAMPNPRNHLAGAAVNGLVYAIGGQHLADEFGGNQVELDAYNPTTNTWTRLADLSVARGHISSSVLVRNGRILVIGGTVNGDLPSSDIAEYDPATNAWSKLQSLPQGRKTPVAGLIGDKLFVVGGDSPNPVAGGWVGQISKTWSTGTPLPVALGEVAGGVIAGKMYIVGEGSSATLAYNISTGAWQSNLAVRPFVGNHHVAEVVSGRLYLIGGLGGSSEGKVQIYNPLTNTWSTGANMPFAAGSSSSAVINGEIFVAGGIIGSSTTNQVAKYNPQTNAWTLLAAMPQGVNHAASATDGTRLYVFGGRDGGNIPSNGFNYTQVYDPATNTWTSSGSGAPLAPLPQARGGTGKAVFANGEFYVMGGETSTGAGATANKVYSRVDIYNPLTNTWRVGSPMPTARHGIFPLYFAGRAYLAGGGTQAGASTSNLLEIYDLN</sequence>
<dbReference type="PANTHER" id="PTHR46344:SF27">
    <property type="entry name" value="KELCH REPEAT SUPERFAMILY PROTEIN"/>
    <property type="match status" value="1"/>
</dbReference>
<dbReference type="InterPro" id="IPR015915">
    <property type="entry name" value="Kelch-typ_b-propeller"/>
</dbReference>
<dbReference type="GO" id="GO:0016020">
    <property type="term" value="C:membrane"/>
    <property type="evidence" value="ECO:0007669"/>
    <property type="project" value="InterPro"/>
</dbReference>
<dbReference type="RefSeq" id="WP_206295095.1">
    <property type="nucleotide sequence ID" value="NZ_CP063458.1"/>
</dbReference>
<dbReference type="InterPro" id="IPR038081">
    <property type="entry name" value="CalX-like_sf"/>
</dbReference>
<dbReference type="Pfam" id="PF17829">
    <property type="entry name" value="GH115_C"/>
    <property type="match status" value="1"/>
</dbReference>
<dbReference type="Pfam" id="PF03160">
    <property type="entry name" value="Calx-beta"/>
    <property type="match status" value="1"/>
</dbReference>
<dbReference type="InterPro" id="IPR003644">
    <property type="entry name" value="Calx_beta"/>
</dbReference>
<dbReference type="Proteomes" id="UP000593765">
    <property type="component" value="Chromosome"/>
</dbReference>
<dbReference type="Gene3D" id="2.120.10.80">
    <property type="entry name" value="Kelch-type beta propeller"/>
    <property type="match status" value="4"/>
</dbReference>
<proteinExistence type="predicted"/>
<dbReference type="Gene3D" id="2.60.120.260">
    <property type="entry name" value="Galactose-binding domain-like"/>
    <property type="match status" value="2"/>
</dbReference>
<dbReference type="AlphaFoldDB" id="A0A7M2X425"/>
<keyword evidence="1" id="KW-0880">Kelch repeat</keyword>
<dbReference type="CDD" id="cd04080">
    <property type="entry name" value="CBM6_cellulase-like"/>
    <property type="match status" value="2"/>
</dbReference>
<reference evidence="6 7" key="1">
    <citation type="submission" date="2020-10" db="EMBL/GenBank/DDBJ databases">
        <title>Wide distribution of Phycisphaera-like planctomycetes from WD2101 soil group in peatlands and genome analysis of the first cultivated representative.</title>
        <authorList>
            <person name="Dedysh S.N."/>
            <person name="Beletsky A.V."/>
            <person name="Ivanova A."/>
            <person name="Kulichevskaya I.S."/>
            <person name="Suzina N.E."/>
            <person name="Philippov D.A."/>
            <person name="Rakitin A.L."/>
            <person name="Mardanov A.V."/>
            <person name="Ravin N.V."/>
        </authorList>
    </citation>
    <scope>NUCLEOTIDE SEQUENCE [LARGE SCALE GENOMIC DNA]</scope>
    <source>
        <strain evidence="6 7">M1803</strain>
    </source>
</reference>
<dbReference type="Pfam" id="PF03422">
    <property type="entry name" value="CBM_6"/>
    <property type="match status" value="2"/>
</dbReference>
<gene>
    <name evidence="6" type="ORF">IPV69_10670</name>
</gene>
<dbReference type="KEGG" id="hbs:IPV69_10670"/>
<dbReference type="GO" id="GO:0007154">
    <property type="term" value="P:cell communication"/>
    <property type="evidence" value="ECO:0007669"/>
    <property type="project" value="InterPro"/>
</dbReference>
<evidence type="ECO:0000256" key="1">
    <source>
        <dbReference type="ARBA" id="ARBA00022441"/>
    </source>
</evidence>
<keyword evidence="4" id="KW-0106">Calcium</keyword>
<dbReference type="PROSITE" id="PS51175">
    <property type="entry name" value="CBM6"/>
    <property type="match status" value="2"/>
</dbReference>
<keyword evidence="2" id="KW-0732">Signal</keyword>
<evidence type="ECO:0000313" key="6">
    <source>
        <dbReference type="EMBL" id="QOV91781.1"/>
    </source>
</evidence>
<dbReference type="EMBL" id="CP063458">
    <property type="protein sequence ID" value="QOV91781.1"/>
    <property type="molecule type" value="Genomic_DNA"/>
</dbReference>
<dbReference type="InterPro" id="IPR008979">
    <property type="entry name" value="Galactose-bd-like_sf"/>
</dbReference>
<dbReference type="PANTHER" id="PTHR46344">
    <property type="entry name" value="OS02G0202900 PROTEIN"/>
    <property type="match status" value="1"/>
</dbReference>
<name>A0A7M2X425_9BACT</name>
<dbReference type="GO" id="GO:0030246">
    <property type="term" value="F:carbohydrate binding"/>
    <property type="evidence" value="ECO:0007669"/>
    <property type="project" value="InterPro"/>
</dbReference>
<dbReference type="InterPro" id="IPR006584">
    <property type="entry name" value="Cellulose-bd_IV"/>
</dbReference>
<evidence type="ECO:0000256" key="4">
    <source>
        <dbReference type="ARBA" id="ARBA00022837"/>
    </source>
</evidence>
<dbReference type="Gene3D" id="2.60.120.1620">
    <property type="match status" value="1"/>
</dbReference>
<evidence type="ECO:0000256" key="2">
    <source>
        <dbReference type="ARBA" id="ARBA00022729"/>
    </source>
</evidence>
<dbReference type="Pfam" id="PF01344">
    <property type="entry name" value="Kelch_1"/>
    <property type="match status" value="1"/>
</dbReference>
<dbReference type="SUPFAM" id="SSF117281">
    <property type="entry name" value="Kelch motif"/>
    <property type="match status" value="2"/>
</dbReference>
<evidence type="ECO:0000256" key="3">
    <source>
        <dbReference type="ARBA" id="ARBA00022737"/>
    </source>
</evidence>
<dbReference type="InterPro" id="IPR006652">
    <property type="entry name" value="Kelch_1"/>
</dbReference>
<keyword evidence="7" id="KW-1185">Reference proteome</keyword>
<dbReference type="InterPro" id="IPR041437">
    <property type="entry name" value="GH115_C"/>
</dbReference>
<dbReference type="SMART" id="SM00606">
    <property type="entry name" value="CBD_IV"/>
    <property type="match status" value="2"/>
</dbReference>
<dbReference type="SUPFAM" id="SSF141072">
    <property type="entry name" value="CalX-like"/>
    <property type="match status" value="1"/>
</dbReference>
<evidence type="ECO:0000259" key="5">
    <source>
        <dbReference type="PROSITE" id="PS51175"/>
    </source>
</evidence>
<feature type="domain" description="CBM6" evidence="5">
    <location>
        <begin position="347"/>
        <end position="492"/>
    </location>
</feature>